<gene>
    <name evidence="9 12" type="primary">selD</name>
    <name evidence="12" type="ORF">I5L79_06885</name>
</gene>
<feature type="binding site" evidence="9">
    <location>
        <position position="96"/>
    </location>
    <ligand>
        <name>Mg(2+)</name>
        <dbReference type="ChEBI" id="CHEBI:18420"/>
    </ligand>
</feature>
<dbReference type="Pfam" id="PF00586">
    <property type="entry name" value="AIRS"/>
    <property type="match status" value="1"/>
</dbReference>
<dbReference type="CDD" id="cd02195">
    <property type="entry name" value="SelD"/>
    <property type="match status" value="1"/>
</dbReference>
<evidence type="ECO:0000256" key="1">
    <source>
        <dbReference type="ARBA" id="ARBA00008026"/>
    </source>
</evidence>
<evidence type="ECO:0000256" key="7">
    <source>
        <dbReference type="ARBA" id="ARBA00022842"/>
    </source>
</evidence>
<comment type="subunit">
    <text evidence="9">Homodimer.</text>
</comment>
<evidence type="ECO:0000313" key="13">
    <source>
        <dbReference type="Proteomes" id="UP000601099"/>
    </source>
</evidence>
<keyword evidence="6 9" id="KW-0067">ATP-binding</keyword>
<keyword evidence="2 9" id="KW-0808">Transferase</keyword>
<feature type="binding site" description="in other chain" evidence="9">
    <location>
        <begin position="53"/>
        <end position="55"/>
    </location>
    <ligand>
        <name>ATP</name>
        <dbReference type="ChEBI" id="CHEBI:30616"/>
        <note>ligand shared between dimeric partners</note>
    </ligand>
</feature>
<dbReference type="RefSeq" id="WP_196954286.1">
    <property type="nucleotide sequence ID" value="NZ_JADWYK010000003.1"/>
</dbReference>
<keyword evidence="7 9" id="KW-0460">Magnesium</keyword>
<dbReference type="NCBIfam" id="NF002098">
    <property type="entry name" value="PRK00943.1"/>
    <property type="match status" value="1"/>
</dbReference>
<evidence type="ECO:0000256" key="6">
    <source>
        <dbReference type="ARBA" id="ARBA00022840"/>
    </source>
</evidence>
<dbReference type="Pfam" id="PF02769">
    <property type="entry name" value="AIRS_C"/>
    <property type="match status" value="1"/>
</dbReference>
<dbReference type="PANTHER" id="PTHR10256:SF0">
    <property type="entry name" value="INACTIVE SELENIDE, WATER DIKINASE-LIKE PROTEIN-RELATED"/>
    <property type="match status" value="1"/>
</dbReference>
<sequence length="352" mass="37594">MNSPETTAETVRLTQYSHGAGCGCKIAPKVLDQILHTSIPQPHDDKLLVGNSSRDDAAVYDIGGGQALISTTDFFMPIVDDAYDFGRIASANAISDVYAMGGRPVLAIAVLGWPIDKLAPEVARRVIEGSRSICAEAGIPLAGGHSIDSPEPIFGLAVTGLLDISNLKRNDTATAGCELYLTKPLGVGMLTTAQKRGLLQPEHEQIAPRSMMHLNKIGADLGPLPAVRAMTDVTGFGLLGHLSEVCEGSQLTAEIDFSKVPLLPEAEVYRQQKAIPGGTVRNWDSYGHKIGKLTDEQRHWLCDPQTSGGLLVCVEPAGREAVQAVFAQYGLALESFGTLRAHQPGEPWILVR</sequence>
<evidence type="ECO:0000256" key="8">
    <source>
        <dbReference type="ARBA" id="ARBA00023266"/>
    </source>
</evidence>
<dbReference type="GO" id="GO:0004756">
    <property type="term" value="F:selenide, water dikinase activity"/>
    <property type="evidence" value="ECO:0007669"/>
    <property type="project" value="UniProtKB-EC"/>
</dbReference>
<feature type="binding site" evidence="9">
    <location>
        <position position="56"/>
    </location>
    <ligand>
        <name>Mg(2+)</name>
        <dbReference type="ChEBI" id="CHEBI:18420"/>
    </ligand>
</feature>
<dbReference type="InterPro" id="IPR036921">
    <property type="entry name" value="PurM-like_N_sf"/>
</dbReference>
<keyword evidence="3 9" id="KW-0479">Metal-binding</keyword>
<feature type="active site" evidence="9">
    <location>
        <position position="22"/>
    </location>
</feature>
<proteinExistence type="inferred from homology"/>
<feature type="binding site" description="in other chain" evidence="9">
    <location>
        <position position="96"/>
    </location>
    <ligand>
        <name>ATP</name>
        <dbReference type="ChEBI" id="CHEBI:30616"/>
        <note>ligand shared between dimeric partners</note>
    </ligand>
</feature>
<evidence type="ECO:0000256" key="2">
    <source>
        <dbReference type="ARBA" id="ARBA00022679"/>
    </source>
</evidence>
<feature type="binding site" description="in other chain" evidence="9">
    <location>
        <position position="73"/>
    </location>
    <ligand>
        <name>ATP</name>
        <dbReference type="ChEBI" id="CHEBI:30616"/>
        <note>ligand shared between dimeric partners</note>
    </ligand>
</feature>
<evidence type="ECO:0000256" key="4">
    <source>
        <dbReference type="ARBA" id="ARBA00022741"/>
    </source>
</evidence>
<feature type="binding site" evidence="9">
    <location>
        <position position="232"/>
    </location>
    <ligand>
        <name>Mg(2+)</name>
        <dbReference type="ChEBI" id="CHEBI:18420"/>
    </ligand>
</feature>
<evidence type="ECO:0000256" key="3">
    <source>
        <dbReference type="ARBA" id="ARBA00022723"/>
    </source>
</evidence>
<feature type="domain" description="PurM-like N-terminal" evidence="10">
    <location>
        <begin position="55"/>
        <end position="161"/>
    </location>
</feature>
<dbReference type="PIRSF" id="PIRSF036407">
    <property type="entry name" value="Selenphspht_syn"/>
    <property type="match status" value="1"/>
</dbReference>
<organism evidence="12 13">
    <name type="scientific">Hymenobacter guriensis</name>
    <dbReference type="NCBI Taxonomy" id="2793065"/>
    <lineage>
        <taxon>Bacteria</taxon>
        <taxon>Pseudomonadati</taxon>
        <taxon>Bacteroidota</taxon>
        <taxon>Cytophagia</taxon>
        <taxon>Cytophagales</taxon>
        <taxon>Hymenobacteraceae</taxon>
        <taxon>Hymenobacter</taxon>
    </lineage>
</organism>
<dbReference type="EMBL" id="JADWYK010000003">
    <property type="protein sequence ID" value="MBG8553263.1"/>
    <property type="molecule type" value="Genomic_DNA"/>
</dbReference>
<dbReference type="Gene3D" id="3.30.1330.10">
    <property type="entry name" value="PurM-like, N-terminal domain"/>
    <property type="match status" value="1"/>
</dbReference>
<comment type="function">
    <text evidence="9">Synthesizes selenophosphate from selenide and ATP.</text>
</comment>
<comment type="caution">
    <text evidence="12">The sequence shown here is derived from an EMBL/GenBank/DDBJ whole genome shotgun (WGS) entry which is preliminary data.</text>
</comment>
<evidence type="ECO:0000313" key="12">
    <source>
        <dbReference type="EMBL" id="MBG8553263.1"/>
    </source>
</evidence>
<accession>A0ABS0KZM8</accession>
<evidence type="ECO:0000256" key="5">
    <source>
        <dbReference type="ARBA" id="ARBA00022777"/>
    </source>
</evidence>
<dbReference type="Gene3D" id="3.90.650.10">
    <property type="entry name" value="PurM-like C-terminal domain"/>
    <property type="match status" value="1"/>
</dbReference>
<dbReference type="EC" id="2.7.9.3" evidence="9"/>
<dbReference type="SUPFAM" id="SSF55326">
    <property type="entry name" value="PurM N-terminal domain-like"/>
    <property type="match status" value="1"/>
</dbReference>
<evidence type="ECO:0000259" key="11">
    <source>
        <dbReference type="Pfam" id="PF02769"/>
    </source>
</evidence>
<feature type="binding site" description="in other chain" evidence="9">
    <location>
        <position position="25"/>
    </location>
    <ligand>
        <name>ATP</name>
        <dbReference type="ChEBI" id="CHEBI:30616"/>
        <note>ligand shared between dimeric partners</note>
    </ligand>
</feature>
<dbReference type="Proteomes" id="UP000601099">
    <property type="component" value="Unassembled WGS sequence"/>
</dbReference>
<dbReference type="InterPro" id="IPR016188">
    <property type="entry name" value="PurM-like_N"/>
</dbReference>
<keyword evidence="5 9" id="KW-0418">Kinase</keyword>
<dbReference type="NCBIfam" id="TIGR00476">
    <property type="entry name" value="selD"/>
    <property type="match status" value="1"/>
</dbReference>
<evidence type="ECO:0000259" key="10">
    <source>
        <dbReference type="Pfam" id="PF00586"/>
    </source>
</evidence>
<dbReference type="InterPro" id="IPR004536">
    <property type="entry name" value="SPS/SelD"/>
</dbReference>
<feature type="binding site" evidence="9">
    <location>
        <begin position="144"/>
        <end position="146"/>
    </location>
    <ligand>
        <name>ATP</name>
        <dbReference type="ChEBI" id="CHEBI:30616"/>
        <note>ligand shared between dimeric partners</note>
    </ligand>
</feature>
<dbReference type="PANTHER" id="PTHR10256">
    <property type="entry name" value="SELENIDE, WATER DIKINASE"/>
    <property type="match status" value="1"/>
</dbReference>
<reference evidence="12 13" key="1">
    <citation type="submission" date="2020-11" db="EMBL/GenBank/DDBJ databases">
        <title>Hymenobacter sp.</title>
        <authorList>
            <person name="Kim M.K."/>
        </authorList>
    </citation>
    <scope>NUCLEOTIDE SEQUENCE [LARGE SCALE GENOMIC DNA]</scope>
    <source>
        <strain evidence="12 13">BT594</strain>
    </source>
</reference>
<feature type="domain" description="PurM-like C-terminal" evidence="11">
    <location>
        <begin position="175"/>
        <end position="338"/>
    </location>
</feature>
<dbReference type="InterPro" id="IPR023061">
    <property type="entry name" value="SelD_I"/>
</dbReference>
<comment type="catalytic activity">
    <reaction evidence="9">
        <text>hydrogenselenide + ATP + H2O = selenophosphate + AMP + phosphate + 2 H(+)</text>
        <dbReference type="Rhea" id="RHEA:18737"/>
        <dbReference type="ChEBI" id="CHEBI:15377"/>
        <dbReference type="ChEBI" id="CHEBI:15378"/>
        <dbReference type="ChEBI" id="CHEBI:16144"/>
        <dbReference type="ChEBI" id="CHEBI:29317"/>
        <dbReference type="ChEBI" id="CHEBI:30616"/>
        <dbReference type="ChEBI" id="CHEBI:43474"/>
        <dbReference type="ChEBI" id="CHEBI:456215"/>
        <dbReference type="EC" id="2.7.9.3"/>
    </reaction>
</comment>
<dbReference type="InterPro" id="IPR010918">
    <property type="entry name" value="PurM-like_C_dom"/>
</dbReference>
<keyword evidence="8 9" id="KW-0711">Selenium</keyword>
<keyword evidence="13" id="KW-1185">Reference proteome</keyword>
<comment type="cofactor">
    <cofactor evidence="9">
        <name>Mg(2+)</name>
        <dbReference type="ChEBI" id="CHEBI:18420"/>
    </cofactor>
    <text evidence="9">Binds 1 Mg(2+) ion per monomer.</text>
</comment>
<evidence type="ECO:0000256" key="9">
    <source>
        <dbReference type="HAMAP-Rule" id="MF_00625"/>
    </source>
</evidence>
<keyword evidence="4 9" id="KW-0547">Nucleotide-binding</keyword>
<name>A0ABS0KZM8_9BACT</name>
<protein>
    <recommendedName>
        <fullName evidence="9">Selenide, water dikinase</fullName>
        <ecNumber evidence="9">2.7.9.3</ecNumber>
    </recommendedName>
    <alternativeName>
        <fullName evidence="9">Selenium donor protein</fullName>
    </alternativeName>
    <alternativeName>
        <fullName evidence="9">Selenophosphate synthase</fullName>
    </alternativeName>
</protein>
<comment type="similarity">
    <text evidence="1 9">Belongs to the selenophosphate synthase 1 family. Class I subfamily.</text>
</comment>
<feature type="site" description="Important for catalytic activity" evidence="9">
    <location>
        <position position="25"/>
    </location>
</feature>
<dbReference type="SUPFAM" id="SSF56042">
    <property type="entry name" value="PurM C-terminal domain-like"/>
    <property type="match status" value="1"/>
</dbReference>
<dbReference type="HAMAP" id="MF_00625">
    <property type="entry name" value="SelD"/>
    <property type="match status" value="1"/>
</dbReference>
<dbReference type="InterPro" id="IPR036676">
    <property type="entry name" value="PurM-like_C_sf"/>
</dbReference>